<comment type="caution">
    <text evidence="1">The sequence shown here is derived from an EMBL/GenBank/DDBJ whole genome shotgun (WGS) entry which is preliminary data.</text>
</comment>
<dbReference type="Proteomes" id="UP000661691">
    <property type="component" value="Unassembled WGS sequence"/>
</dbReference>
<gene>
    <name evidence="1" type="ORF">IC620_16565</name>
</gene>
<sequence length="69" mass="8236">MKKFVCDVVISKPDLNEKKEEAWVYSYEKHVKVDAETVEEARESAEQKVREDEKIPDGWRIDVFDLDEY</sequence>
<dbReference type="EMBL" id="JACXAH010000054">
    <property type="protein sequence ID" value="MBD1373957.1"/>
    <property type="molecule type" value="Genomic_DNA"/>
</dbReference>
<keyword evidence="2" id="KW-1185">Reference proteome</keyword>
<protein>
    <submittedName>
        <fullName evidence="1">Uncharacterized protein</fullName>
    </submittedName>
</protein>
<evidence type="ECO:0000313" key="1">
    <source>
        <dbReference type="EMBL" id="MBD1373957.1"/>
    </source>
</evidence>
<name>A0A926NCB0_9BACL</name>
<proteinExistence type="predicted"/>
<organism evidence="1 2">
    <name type="scientific">Polycladospora coralii</name>
    <dbReference type="NCBI Taxonomy" id="2771432"/>
    <lineage>
        <taxon>Bacteria</taxon>
        <taxon>Bacillati</taxon>
        <taxon>Bacillota</taxon>
        <taxon>Bacilli</taxon>
        <taxon>Bacillales</taxon>
        <taxon>Thermoactinomycetaceae</taxon>
        <taxon>Polycladospora</taxon>
    </lineage>
</organism>
<accession>A0A926NCB0</accession>
<dbReference type="AlphaFoldDB" id="A0A926NCB0"/>
<dbReference type="RefSeq" id="WP_191142887.1">
    <property type="nucleotide sequence ID" value="NZ_JACXAH010000054.1"/>
</dbReference>
<reference evidence="1" key="1">
    <citation type="submission" date="2020-09" db="EMBL/GenBank/DDBJ databases">
        <title>A novel bacterium of genus Hazenella, isolated from South China Sea.</title>
        <authorList>
            <person name="Huang H."/>
            <person name="Mo K."/>
            <person name="Hu Y."/>
        </authorList>
    </citation>
    <scope>NUCLEOTIDE SEQUENCE</scope>
    <source>
        <strain evidence="1">IB182357</strain>
    </source>
</reference>
<evidence type="ECO:0000313" key="2">
    <source>
        <dbReference type="Proteomes" id="UP000661691"/>
    </source>
</evidence>